<dbReference type="InterPro" id="IPR036533">
    <property type="entry name" value="BAG_dom_sf"/>
</dbReference>
<dbReference type="InterPro" id="IPR003103">
    <property type="entry name" value="BAG_domain"/>
</dbReference>
<dbReference type="Proteomes" id="UP001632038">
    <property type="component" value="Unassembled WGS sequence"/>
</dbReference>
<organism evidence="3 4">
    <name type="scientific">Castilleja foliolosa</name>
    <dbReference type="NCBI Taxonomy" id="1961234"/>
    <lineage>
        <taxon>Eukaryota</taxon>
        <taxon>Viridiplantae</taxon>
        <taxon>Streptophyta</taxon>
        <taxon>Embryophyta</taxon>
        <taxon>Tracheophyta</taxon>
        <taxon>Spermatophyta</taxon>
        <taxon>Magnoliopsida</taxon>
        <taxon>eudicotyledons</taxon>
        <taxon>Gunneridae</taxon>
        <taxon>Pentapetalae</taxon>
        <taxon>asterids</taxon>
        <taxon>lamiids</taxon>
        <taxon>Lamiales</taxon>
        <taxon>Orobanchaceae</taxon>
        <taxon>Pedicularideae</taxon>
        <taxon>Castillejinae</taxon>
        <taxon>Castilleja</taxon>
    </lineage>
</organism>
<dbReference type="Gene3D" id="1.20.58.120">
    <property type="entry name" value="BAG domain"/>
    <property type="match status" value="1"/>
</dbReference>
<evidence type="ECO:0000313" key="3">
    <source>
        <dbReference type="EMBL" id="KAL3628022.1"/>
    </source>
</evidence>
<name>A0ABD3CH56_9LAMI</name>
<protein>
    <recommendedName>
        <fullName evidence="2">Protein kinase domain-containing protein</fullName>
    </recommendedName>
</protein>
<dbReference type="SUPFAM" id="SSF63491">
    <property type="entry name" value="BAG domain"/>
    <property type="match status" value="1"/>
</dbReference>
<dbReference type="InterPro" id="IPR000719">
    <property type="entry name" value="Prot_kinase_dom"/>
</dbReference>
<dbReference type="PANTHER" id="PTHR12329">
    <property type="entry name" value="BCL2-ASSOCIATED ATHANOGENE"/>
    <property type="match status" value="1"/>
</dbReference>
<evidence type="ECO:0000313" key="4">
    <source>
        <dbReference type="Proteomes" id="UP001632038"/>
    </source>
</evidence>
<dbReference type="PROSITE" id="PS00108">
    <property type="entry name" value="PROTEIN_KINASE_ST"/>
    <property type="match status" value="1"/>
</dbReference>
<dbReference type="InterPro" id="IPR008271">
    <property type="entry name" value="Ser/Thr_kinase_AS"/>
</dbReference>
<evidence type="ECO:0000256" key="1">
    <source>
        <dbReference type="ARBA" id="ARBA00023186"/>
    </source>
</evidence>
<dbReference type="Pfam" id="PF02179">
    <property type="entry name" value="BAG"/>
    <property type="match status" value="1"/>
</dbReference>
<dbReference type="AlphaFoldDB" id="A0ABD3CH56"/>
<keyword evidence="1" id="KW-0143">Chaperone</keyword>
<gene>
    <name evidence="3" type="ORF">CASFOL_028124</name>
</gene>
<dbReference type="PANTHER" id="PTHR12329:SF11">
    <property type="entry name" value="BAG FAMILY MOLECULAR CHAPERONE REGULATOR 1"/>
    <property type="match status" value="1"/>
</dbReference>
<accession>A0ABD3CH56</accession>
<dbReference type="Gene3D" id="1.10.510.10">
    <property type="entry name" value="Transferase(Phosphotransferase) domain 1"/>
    <property type="match status" value="1"/>
</dbReference>
<evidence type="ECO:0000259" key="2">
    <source>
        <dbReference type="PROSITE" id="PS50011"/>
    </source>
</evidence>
<dbReference type="InterPro" id="IPR039773">
    <property type="entry name" value="BAG_chaperone_regulator"/>
</dbReference>
<keyword evidence="4" id="KW-1185">Reference proteome</keyword>
<dbReference type="PROSITE" id="PS50011">
    <property type="entry name" value="PROTEIN_KINASE_DOM"/>
    <property type="match status" value="1"/>
</dbReference>
<feature type="domain" description="Protein kinase" evidence="2">
    <location>
        <begin position="1"/>
        <end position="195"/>
    </location>
</feature>
<comment type="caution">
    <text evidence="3">The sequence shown here is derived from an EMBL/GenBank/DDBJ whole genome shotgun (WGS) entry which is preliminary data.</text>
</comment>
<sequence>MVVATPAEIAEEGAAVKQLKLLSRDDNLLLGQVYRLIGFEDVLKGLAHCDIKGQNILIGEGGLKIANVGCAKWAESDEPAAFAGTPAYMAPEVSRGEEQGFQKQWKNRKSKISEKRYLEMRKNEKMEKAAKSISEISLDVDRLARQVSSIETVISKGGRVVEKDVVKVIESLMNQLLRLDGIIVDIKWHSPSGTT</sequence>
<dbReference type="InterPro" id="IPR011009">
    <property type="entry name" value="Kinase-like_dom_sf"/>
</dbReference>
<dbReference type="Pfam" id="PF00069">
    <property type="entry name" value="Pkinase"/>
    <property type="match status" value="1"/>
</dbReference>
<proteinExistence type="predicted"/>
<dbReference type="EMBL" id="JAVIJP010000037">
    <property type="protein sequence ID" value="KAL3628022.1"/>
    <property type="molecule type" value="Genomic_DNA"/>
</dbReference>
<reference evidence="4" key="1">
    <citation type="journal article" date="2024" name="IScience">
        <title>Strigolactones Initiate the Formation of Haustorium-like Structures in Castilleja.</title>
        <authorList>
            <person name="Buerger M."/>
            <person name="Peterson D."/>
            <person name="Chory J."/>
        </authorList>
    </citation>
    <scope>NUCLEOTIDE SEQUENCE [LARGE SCALE GENOMIC DNA]</scope>
</reference>
<dbReference type="SUPFAM" id="SSF56112">
    <property type="entry name" value="Protein kinase-like (PK-like)"/>
    <property type="match status" value="1"/>
</dbReference>